<reference evidence="3" key="1">
    <citation type="submission" date="2021-03" db="EMBL/GenBank/DDBJ databases">
        <authorList>
            <person name="Bekaert M."/>
        </authorList>
    </citation>
    <scope>NUCLEOTIDE SEQUENCE</scope>
</reference>
<dbReference type="InterPro" id="IPR029030">
    <property type="entry name" value="Caspase-like_dom_sf"/>
</dbReference>
<sequence length="516" mass="58058">MSDMEEETLDLASEQGTSTRNTHEMSNADLFSLLKAYMDTRLSGIETSFTDTTHTLEKKVKKAENSLKFKGHQVQYELNVDLQDLSEGRWKTVQEYLSDDLASDSEDEKKIRAADTRAVKKLKSVKSADKKQNVRKRPTEASGSTSQTAHNAIPVSVSMPPFQEQAWLRKPGQKVQGRRYVFQILLTGGSLLRDVGLQKLTDAGIPQNQLGLVTDAEAAFAYCQILLEGDRYSKLEDSTEYMIVDLGENVTSVAGIEVLQKNQSIFLSIERRLEEAKLSSRGTEISVKHCKPIRAELKKLPTRTDAQYGFKVERSYIVFSKQTVTEIFKNRIDAVISEIEMVFKAYREATKISYIVMTGDFYECCLVHKMVESKFTQKHIIFSDSNEEAAMKGAVFVDGSHAALAYHNDAKNPKHPNSVEGIKTTDGSITVEELIIPFKNDKAKSFIGKPKLFLIQSCRGRDEQQLIKNENATEENAVDYSAVLRMPRDADMILIYATTPGNSDTVKRHFNEQITT</sequence>
<dbReference type="InterPro" id="IPR011600">
    <property type="entry name" value="Pept_C14_caspase"/>
</dbReference>
<evidence type="ECO:0000313" key="3">
    <source>
        <dbReference type="EMBL" id="CAG2245212.1"/>
    </source>
</evidence>
<dbReference type="SUPFAM" id="SSF52129">
    <property type="entry name" value="Caspase-like"/>
    <property type="match status" value="1"/>
</dbReference>
<protein>
    <recommendedName>
        <fullName evidence="2">Caspase family p20 domain-containing protein</fullName>
    </recommendedName>
</protein>
<evidence type="ECO:0000259" key="2">
    <source>
        <dbReference type="PROSITE" id="PS50208"/>
    </source>
</evidence>
<dbReference type="InterPro" id="IPR001309">
    <property type="entry name" value="Pept_C14_p20"/>
</dbReference>
<dbReference type="AlphaFoldDB" id="A0A8S3UNH5"/>
<name>A0A8S3UNH5_MYTED</name>
<feature type="region of interest" description="Disordered" evidence="1">
    <location>
        <begin position="1"/>
        <end position="24"/>
    </location>
</feature>
<dbReference type="GO" id="GO:0004197">
    <property type="term" value="F:cysteine-type endopeptidase activity"/>
    <property type="evidence" value="ECO:0007669"/>
    <property type="project" value="InterPro"/>
</dbReference>
<dbReference type="OrthoDB" id="64915at2759"/>
<dbReference type="Gene3D" id="3.40.50.1460">
    <property type="match status" value="1"/>
</dbReference>
<dbReference type="EMBL" id="CAJPWZ010002763">
    <property type="protein sequence ID" value="CAG2245212.1"/>
    <property type="molecule type" value="Genomic_DNA"/>
</dbReference>
<evidence type="ECO:0000313" key="4">
    <source>
        <dbReference type="Proteomes" id="UP000683360"/>
    </source>
</evidence>
<organism evidence="3 4">
    <name type="scientific">Mytilus edulis</name>
    <name type="common">Blue mussel</name>
    <dbReference type="NCBI Taxonomy" id="6550"/>
    <lineage>
        <taxon>Eukaryota</taxon>
        <taxon>Metazoa</taxon>
        <taxon>Spiralia</taxon>
        <taxon>Lophotrochozoa</taxon>
        <taxon>Mollusca</taxon>
        <taxon>Bivalvia</taxon>
        <taxon>Autobranchia</taxon>
        <taxon>Pteriomorphia</taxon>
        <taxon>Mytilida</taxon>
        <taxon>Mytiloidea</taxon>
        <taxon>Mytilidae</taxon>
        <taxon>Mytilinae</taxon>
        <taxon>Mytilus</taxon>
    </lineage>
</organism>
<dbReference type="GO" id="GO:0006508">
    <property type="term" value="P:proteolysis"/>
    <property type="evidence" value="ECO:0007669"/>
    <property type="project" value="InterPro"/>
</dbReference>
<dbReference type="Pfam" id="PF00656">
    <property type="entry name" value="Peptidase_C14"/>
    <property type="match status" value="1"/>
</dbReference>
<dbReference type="PANTHER" id="PTHR10454:SF210">
    <property type="entry name" value="CASPASE-2"/>
    <property type="match status" value="1"/>
</dbReference>
<dbReference type="PROSITE" id="PS50208">
    <property type="entry name" value="CASPASE_P20"/>
    <property type="match status" value="1"/>
</dbReference>
<accession>A0A8S3UNH5</accession>
<comment type="caution">
    <text evidence="3">The sequence shown here is derived from an EMBL/GenBank/DDBJ whole genome shotgun (WGS) entry which is preliminary data.</text>
</comment>
<dbReference type="PANTHER" id="PTHR10454">
    <property type="entry name" value="CASPASE"/>
    <property type="match status" value="1"/>
</dbReference>
<gene>
    <name evidence="3" type="ORF">MEDL_57291</name>
</gene>
<dbReference type="Proteomes" id="UP000683360">
    <property type="component" value="Unassembled WGS sequence"/>
</dbReference>
<dbReference type="InterPro" id="IPR002398">
    <property type="entry name" value="Pept_C14"/>
</dbReference>
<feature type="domain" description="Caspase family p20" evidence="2">
    <location>
        <begin position="420"/>
        <end position="462"/>
    </location>
</feature>
<keyword evidence="4" id="KW-1185">Reference proteome</keyword>
<dbReference type="InterPro" id="IPR043129">
    <property type="entry name" value="ATPase_NBD"/>
</dbReference>
<proteinExistence type="predicted"/>
<dbReference type="SUPFAM" id="SSF53067">
    <property type="entry name" value="Actin-like ATPase domain"/>
    <property type="match status" value="1"/>
</dbReference>
<feature type="region of interest" description="Disordered" evidence="1">
    <location>
        <begin position="122"/>
        <end position="148"/>
    </location>
</feature>
<evidence type="ECO:0000256" key="1">
    <source>
        <dbReference type="SAM" id="MobiDB-lite"/>
    </source>
</evidence>